<evidence type="ECO:0000313" key="7">
    <source>
        <dbReference type="EMBL" id="VWP01544.1"/>
    </source>
</evidence>
<accession>A0A5K1K5W6</accession>
<reference evidence="7" key="1">
    <citation type="submission" date="2019-10" db="EMBL/GenBank/DDBJ databases">
        <authorList>
            <person name="Nor Muhammad N."/>
        </authorList>
    </citation>
    <scope>NUCLEOTIDE SEQUENCE</scope>
</reference>
<organism evidence="7">
    <name type="scientific">Ganoderma boninense</name>
    <dbReference type="NCBI Taxonomy" id="34458"/>
    <lineage>
        <taxon>Eukaryota</taxon>
        <taxon>Fungi</taxon>
        <taxon>Dikarya</taxon>
        <taxon>Basidiomycota</taxon>
        <taxon>Agaricomycotina</taxon>
        <taxon>Agaricomycetes</taxon>
        <taxon>Polyporales</taxon>
        <taxon>Polyporaceae</taxon>
        <taxon>Ganoderma</taxon>
    </lineage>
</organism>
<dbReference type="CDD" id="cd23507">
    <property type="entry name" value="hydrophobin_I"/>
    <property type="match status" value="1"/>
</dbReference>
<sequence length="118" mass="11493">MFAKALLAFSALAVLAAATPAPAPAGGQSCSTGSIQCCNSVQAANSPAAAALLASIGVVVQDLTTLIGITCSPISVVNVGGADAWIADVLVNGDCSSAETVCCEDNAVGEDLARSLII</sequence>
<protein>
    <recommendedName>
        <fullName evidence="6">Hydrophobin</fullName>
    </recommendedName>
</protein>
<name>A0A5K1K5W6_9APHY</name>
<evidence type="ECO:0000256" key="2">
    <source>
        <dbReference type="ARBA" id="ARBA00010446"/>
    </source>
</evidence>
<dbReference type="PROSITE" id="PS51257">
    <property type="entry name" value="PROKAR_LIPOPROTEIN"/>
    <property type="match status" value="1"/>
</dbReference>
<keyword evidence="3 6" id="KW-0134">Cell wall</keyword>
<dbReference type="GO" id="GO:0005199">
    <property type="term" value="F:structural constituent of cell wall"/>
    <property type="evidence" value="ECO:0007669"/>
    <property type="project" value="InterPro"/>
</dbReference>
<dbReference type="EMBL" id="LR729457">
    <property type="protein sequence ID" value="VWP01544.1"/>
    <property type="molecule type" value="Genomic_DNA"/>
</dbReference>
<dbReference type="Pfam" id="PF01185">
    <property type="entry name" value="Hydrophobin"/>
    <property type="match status" value="1"/>
</dbReference>
<dbReference type="InterPro" id="IPR001338">
    <property type="entry name" value="Class_I_Hydrophobin"/>
</dbReference>
<dbReference type="AlphaFoldDB" id="A0A5K1K5W6"/>
<comment type="similarity">
    <text evidence="2 6">Belongs to the fungal hydrophobin family.</text>
</comment>
<feature type="signal peptide" evidence="6">
    <location>
        <begin position="1"/>
        <end position="18"/>
    </location>
</feature>
<proteinExistence type="inferred from homology"/>
<dbReference type="SMART" id="SM00075">
    <property type="entry name" value="HYDRO"/>
    <property type="match status" value="1"/>
</dbReference>
<feature type="chain" id="PRO_5023963427" description="Hydrophobin" evidence="6">
    <location>
        <begin position="19"/>
        <end position="118"/>
    </location>
</feature>
<keyword evidence="6" id="KW-0732">Signal</keyword>
<evidence type="ECO:0000256" key="3">
    <source>
        <dbReference type="ARBA" id="ARBA00022512"/>
    </source>
</evidence>
<comment type="subcellular location">
    <subcellularLocation>
        <location evidence="1 6">Secreted</location>
        <location evidence="1 6">Cell wall</location>
    </subcellularLocation>
</comment>
<evidence type="ECO:0000256" key="4">
    <source>
        <dbReference type="ARBA" id="ARBA00022525"/>
    </source>
</evidence>
<gene>
    <name evidence="7" type="primary">A0A0C4DHY2</name>
</gene>
<keyword evidence="5 6" id="KW-1015">Disulfide bond</keyword>
<evidence type="ECO:0000256" key="5">
    <source>
        <dbReference type="ARBA" id="ARBA00023157"/>
    </source>
</evidence>
<evidence type="ECO:0000256" key="1">
    <source>
        <dbReference type="ARBA" id="ARBA00004191"/>
    </source>
</evidence>
<dbReference type="GO" id="GO:0009277">
    <property type="term" value="C:fungal-type cell wall"/>
    <property type="evidence" value="ECO:0007669"/>
    <property type="project" value="InterPro"/>
</dbReference>
<evidence type="ECO:0000256" key="6">
    <source>
        <dbReference type="RuleBase" id="RU365009"/>
    </source>
</evidence>
<keyword evidence="4 6" id="KW-0964">Secreted</keyword>